<organism evidence="3 4">
    <name type="scientific">Mytilus coruscus</name>
    <name type="common">Sea mussel</name>
    <dbReference type="NCBI Taxonomy" id="42192"/>
    <lineage>
        <taxon>Eukaryota</taxon>
        <taxon>Metazoa</taxon>
        <taxon>Spiralia</taxon>
        <taxon>Lophotrochozoa</taxon>
        <taxon>Mollusca</taxon>
        <taxon>Bivalvia</taxon>
        <taxon>Autobranchia</taxon>
        <taxon>Pteriomorphia</taxon>
        <taxon>Mytilida</taxon>
        <taxon>Mytiloidea</taxon>
        <taxon>Mytilidae</taxon>
        <taxon>Mytilinae</taxon>
        <taxon>Mytilus</taxon>
    </lineage>
</organism>
<evidence type="ECO:0000313" key="3">
    <source>
        <dbReference type="EMBL" id="CAC5397666.1"/>
    </source>
</evidence>
<evidence type="ECO:0000256" key="1">
    <source>
        <dbReference type="SAM" id="Coils"/>
    </source>
</evidence>
<feature type="chain" id="PRO_5026741103" evidence="2">
    <location>
        <begin position="22"/>
        <end position="318"/>
    </location>
</feature>
<name>A0A6J8CQB6_MYTCO</name>
<feature type="signal peptide" evidence="2">
    <location>
        <begin position="1"/>
        <end position="21"/>
    </location>
</feature>
<feature type="coiled-coil region" evidence="1">
    <location>
        <begin position="223"/>
        <end position="264"/>
    </location>
</feature>
<protein>
    <submittedName>
        <fullName evidence="3">Uncharacterized protein</fullName>
    </submittedName>
</protein>
<dbReference type="OrthoDB" id="10358385at2759"/>
<sequence>MLRQKHLSILNFIYLIYSCKCQDLEKYVAPILDNRGAPLVAIVDTSNISSHIVRSIEMPLREIINSTVECKINEKLKEDIVSSQVLRNVNDHLDTLQQNINKHIGDNRDKFINVKQDIASLRIDTKETVSHEILEQKKNFTKLVNALNSDLEEKMKNLTSNLILMQSGVQKKIDKHIEDNRKKNQFTVVKEDIATLRKEMKETITHEILENMKNFSMVFNTVNKDLDEKVKNLRETILSVDSNLSNLTEQLKKHSNRLDALYSNIQGLTVSTSAIQSDMNKIRSTVNINNGKLGGHDSRLDNLNSKVNDINSRGKFTS</sequence>
<evidence type="ECO:0000313" key="4">
    <source>
        <dbReference type="Proteomes" id="UP000507470"/>
    </source>
</evidence>
<keyword evidence="2" id="KW-0732">Signal</keyword>
<gene>
    <name evidence="3" type="ORF">MCOR_32086</name>
</gene>
<dbReference type="AlphaFoldDB" id="A0A6J8CQB6"/>
<dbReference type="PROSITE" id="PS51257">
    <property type="entry name" value="PROKAR_LIPOPROTEIN"/>
    <property type="match status" value="1"/>
</dbReference>
<dbReference type="SUPFAM" id="SSF58113">
    <property type="entry name" value="Apolipoprotein A-I"/>
    <property type="match status" value="1"/>
</dbReference>
<keyword evidence="4" id="KW-1185">Reference proteome</keyword>
<proteinExistence type="predicted"/>
<dbReference type="EMBL" id="CACVKT020005751">
    <property type="protein sequence ID" value="CAC5397666.1"/>
    <property type="molecule type" value="Genomic_DNA"/>
</dbReference>
<evidence type="ECO:0000256" key="2">
    <source>
        <dbReference type="SAM" id="SignalP"/>
    </source>
</evidence>
<dbReference type="Gene3D" id="1.20.5.1230">
    <property type="entry name" value="Apolipoprotein A-I"/>
    <property type="match status" value="1"/>
</dbReference>
<keyword evidence="1" id="KW-0175">Coiled coil</keyword>
<dbReference type="Proteomes" id="UP000507470">
    <property type="component" value="Unassembled WGS sequence"/>
</dbReference>
<accession>A0A6J8CQB6</accession>
<reference evidence="3 4" key="1">
    <citation type="submission" date="2020-06" db="EMBL/GenBank/DDBJ databases">
        <authorList>
            <person name="Li R."/>
            <person name="Bekaert M."/>
        </authorList>
    </citation>
    <scope>NUCLEOTIDE SEQUENCE [LARGE SCALE GENOMIC DNA]</scope>
    <source>
        <strain evidence="4">wild</strain>
    </source>
</reference>